<dbReference type="Proteomes" id="UP000318297">
    <property type="component" value="Unassembled WGS sequence"/>
</dbReference>
<evidence type="ECO:0000256" key="1">
    <source>
        <dbReference type="SAM" id="SignalP"/>
    </source>
</evidence>
<dbReference type="RefSeq" id="WP_145228690.1">
    <property type="nucleotide sequence ID" value="NZ_VIVQ01000002.1"/>
</dbReference>
<dbReference type="OrthoDB" id="4913867at2"/>
<reference evidence="2 3" key="1">
    <citation type="submission" date="2019-06" db="EMBL/GenBank/DDBJ databases">
        <title>Sequencing the genomes of 1000 actinobacteria strains.</title>
        <authorList>
            <person name="Klenk H.-P."/>
        </authorList>
    </citation>
    <scope>NUCLEOTIDE SEQUENCE [LARGE SCALE GENOMIC DNA]</scope>
    <source>
        <strain evidence="2 3">DSM 19560</strain>
    </source>
</reference>
<name>A0A561E2V3_9MICO</name>
<accession>A0A561E2V3</accession>
<organism evidence="2 3">
    <name type="scientific">Rudaeicoccus suwonensis</name>
    <dbReference type="NCBI Taxonomy" id="657409"/>
    <lineage>
        <taxon>Bacteria</taxon>
        <taxon>Bacillati</taxon>
        <taxon>Actinomycetota</taxon>
        <taxon>Actinomycetes</taxon>
        <taxon>Micrococcales</taxon>
        <taxon>Dermacoccaceae</taxon>
        <taxon>Rudaeicoccus</taxon>
    </lineage>
</organism>
<dbReference type="AlphaFoldDB" id="A0A561E2V3"/>
<sequence>MHFLHTRLTRLFAWLVPAMVVAAFLPAATASTANAATTANAYAASAIGVSASSSVANLRSNSIGLASLSCTTTSGLNRKASAAGITLPSLISGGAVNSTVQTATSGTVKTATGSVSIGATSLLGGLISATALGSTTTASVDTSTGAGSATFASNLVGLTIGGQPIAANTAPNTTLTVNLGGLPLAKAVVNQQLVYKAGGLEWGVTRALTVTISNTNTLGLPIGTQVIVGQSFARMTPLPLGAYSVGSGYGLQANLANGVAKTGQIGLAAVPCTGGTSKTTVASGSVASVLTTGTITTATSGTVTPRVNASVTTTVNGTSVLGGLISVSAITASTTYSKTTKASADNSKFVGLKIAGLPLIGDNIAPNTTLSIPGLGSVTFHKVVQTPNGIRVTMLYIVLNNALGVLPTGSVISVGVSQSGTP</sequence>
<dbReference type="NCBIfam" id="NF040603">
    <property type="entry name" value="choice_anch_P"/>
    <property type="match status" value="2"/>
</dbReference>
<protein>
    <submittedName>
        <fullName evidence="2">Uncharacterized protein</fullName>
    </submittedName>
</protein>
<feature type="chain" id="PRO_5021829118" evidence="1">
    <location>
        <begin position="36"/>
        <end position="422"/>
    </location>
</feature>
<feature type="signal peptide" evidence="1">
    <location>
        <begin position="1"/>
        <end position="35"/>
    </location>
</feature>
<evidence type="ECO:0000313" key="3">
    <source>
        <dbReference type="Proteomes" id="UP000318297"/>
    </source>
</evidence>
<dbReference type="EMBL" id="VIVQ01000002">
    <property type="protein sequence ID" value="TWE09947.1"/>
    <property type="molecule type" value="Genomic_DNA"/>
</dbReference>
<keyword evidence="1" id="KW-0732">Signal</keyword>
<comment type="caution">
    <text evidence="2">The sequence shown here is derived from an EMBL/GenBank/DDBJ whole genome shotgun (WGS) entry which is preliminary data.</text>
</comment>
<evidence type="ECO:0000313" key="2">
    <source>
        <dbReference type="EMBL" id="TWE09947.1"/>
    </source>
</evidence>
<gene>
    <name evidence="2" type="ORF">BKA23_2292</name>
</gene>
<proteinExistence type="predicted"/>
<keyword evidence="3" id="KW-1185">Reference proteome</keyword>